<feature type="transmembrane region" description="Helical" evidence="2">
    <location>
        <begin position="146"/>
        <end position="168"/>
    </location>
</feature>
<feature type="transmembrane region" description="Helical" evidence="2">
    <location>
        <begin position="175"/>
        <end position="194"/>
    </location>
</feature>
<sequence length="322" mass="30783">MTAVTLLLPGGAAAAPVVAVLLALAAAVLFGLAAVAQHGAVRRLPARSGLRALLRSPRWLVGAAQTGLAGGLHLAALALAPVALVQPLGVLAVPVAVLAHARGTGRLPGARPLAGAALSVLGAGGLTLTLLLAGRTATAGTLPGPGAVLGIAAAALAVPALVGLGRWLPPASRAVASALTGAALFGLTSVLVRTGATGWAAGRADLVAASAVVAGVLAAAGLVAVQRAHRTGTPALVVCCLTLADPLVATAGAGVLLHEAPVLAAGPAAAALLACLLAAAGVGLLAREHPDARRPSSSPHAGRAPTAPGRRPPAPALTRSPS</sequence>
<feature type="region of interest" description="Disordered" evidence="1">
    <location>
        <begin position="288"/>
        <end position="322"/>
    </location>
</feature>
<feature type="transmembrane region" description="Helical" evidence="2">
    <location>
        <begin position="206"/>
        <end position="224"/>
    </location>
</feature>
<evidence type="ECO:0000313" key="3">
    <source>
        <dbReference type="EMBL" id="MBP2415175.1"/>
    </source>
</evidence>
<feature type="transmembrane region" description="Helical" evidence="2">
    <location>
        <begin position="113"/>
        <end position="134"/>
    </location>
</feature>
<keyword evidence="2" id="KW-1133">Transmembrane helix</keyword>
<dbReference type="EMBL" id="JAGIOB010000001">
    <property type="protein sequence ID" value="MBP2415175.1"/>
    <property type="molecule type" value="Genomic_DNA"/>
</dbReference>
<dbReference type="PANTHER" id="PTHR40761">
    <property type="entry name" value="CONSERVED INTEGRAL MEMBRANE ALANINE VALINE AND LEUCINE RICH PROTEIN-RELATED"/>
    <property type="match status" value="1"/>
</dbReference>
<name>A0ABS4Z361_9ACTN</name>
<comment type="caution">
    <text evidence="3">The sequence shown here is derived from an EMBL/GenBank/DDBJ whole genome shotgun (WGS) entry which is preliminary data.</text>
</comment>
<evidence type="ECO:0008006" key="5">
    <source>
        <dbReference type="Google" id="ProtNLM"/>
    </source>
</evidence>
<reference evidence="3 4" key="1">
    <citation type="submission" date="2021-03" db="EMBL/GenBank/DDBJ databases">
        <title>Sequencing the genomes of 1000 actinobacteria strains.</title>
        <authorList>
            <person name="Klenk H.-P."/>
        </authorList>
    </citation>
    <scope>NUCLEOTIDE SEQUENCE [LARGE SCALE GENOMIC DNA]</scope>
    <source>
        <strain evidence="3 4">DSM 12936</strain>
    </source>
</reference>
<feature type="transmembrane region" description="Helical" evidence="2">
    <location>
        <begin position="84"/>
        <end position="101"/>
    </location>
</feature>
<evidence type="ECO:0000256" key="1">
    <source>
        <dbReference type="SAM" id="MobiDB-lite"/>
    </source>
</evidence>
<evidence type="ECO:0000313" key="4">
    <source>
        <dbReference type="Proteomes" id="UP000758168"/>
    </source>
</evidence>
<dbReference type="PANTHER" id="PTHR40761:SF1">
    <property type="entry name" value="CONSERVED INTEGRAL MEMBRANE ALANINE VALINE AND LEUCINE RICH PROTEIN-RELATED"/>
    <property type="match status" value="1"/>
</dbReference>
<dbReference type="RefSeq" id="WP_210051974.1">
    <property type="nucleotide sequence ID" value="NZ_JAGIOB010000001.1"/>
</dbReference>
<keyword evidence="4" id="KW-1185">Reference proteome</keyword>
<accession>A0ABS4Z361</accession>
<feature type="transmembrane region" description="Helical" evidence="2">
    <location>
        <begin position="236"/>
        <end position="257"/>
    </location>
</feature>
<organism evidence="3 4">
    <name type="scientific">Microlunatus capsulatus</name>
    <dbReference type="NCBI Taxonomy" id="99117"/>
    <lineage>
        <taxon>Bacteria</taxon>
        <taxon>Bacillati</taxon>
        <taxon>Actinomycetota</taxon>
        <taxon>Actinomycetes</taxon>
        <taxon>Propionibacteriales</taxon>
        <taxon>Propionibacteriaceae</taxon>
        <taxon>Microlunatus</taxon>
    </lineage>
</organism>
<evidence type="ECO:0000256" key="2">
    <source>
        <dbReference type="SAM" id="Phobius"/>
    </source>
</evidence>
<gene>
    <name evidence="3" type="ORF">JOF54_000097</name>
</gene>
<keyword evidence="2" id="KW-0812">Transmembrane</keyword>
<proteinExistence type="predicted"/>
<protein>
    <recommendedName>
        <fullName evidence="5">Magnesium transporter NIPA</fullName>
    </recommendedName>
</protein>
<dbReference type="Proteomes" id="UP000758168">
    <property type="component" value="Unassembled WGS sequence"/>
</dbReference>
<feature type="transmembrane region" description="Helical" evidence="2">
    <location>
        <begin position="263"/>
        <end position="286"/>
    </location>
</feature>
<keyword evidence="2" id="KW-0472">Membrane</keyword>
<feature type="transmembrane region" description="Helical" evidence="2">
    <location>
        <begin position="12"/>
        <end position="36"/>
    </location>
</feature>